<dbReference type="GO" id="GO:0016787">
    <property type="term" value="F:hydrolase activity"/>
    <property type="evidence" value="ECO:0007669"/>
    <property type="project" value="UniProtKB-KW"/>
</dbReference>
<keyword evidence="2" id="KW-1185">Reference proteome</keyword>
<dbReference type="EMBL" id="LXQA010021513">
    <property type="protein sequence ID" value="MCH91946.1"/>
    <property type="molecule type" value="Genomic_DNA"/>
</dbReference>
<keyword evidence="1" id="KW-0378">Hydrolase</keyword>
<gene>
    <name evidence="1" type="ORF">A2U01_0012878</name>
</gene>
<sequence length="203" mass="23124">MDCTLSWPFMEQTIDMARNVHKYKYKLGVGSKKAEDGTLNQNYWVQVNEDKDNSKGELHTKKPYRIELVGVVCDGYLAAVRGIRRAIMTGEAVTVNSQLKSHKRFANAFPKYCELVDNARLYCTNGVGVPPQVNKNVFLLFRLILHFTTSLNCEADSIRELHKEPSPVMGPGSVWNDFVLSPARSSVLKELRESFHKIERSMR</sequence>
<dbReference type="PANTHER" id="PTHR31153">
    <property type="entry name" value="CALMODULIN CALCIUM-DEPENDENT NAD KINASE"/>
    <property type="match status" value="1"/>
</dbReference>
<dbReference type="InterPro" id="IPR044802">
    <property type="entry name" value="NADKc-like"/>
</dbReference>
<evidence type="ECO:0000313" key="2">
    <source>
        <dbReference type="Proteomes" id="UP000265520"/>
    </source>
</evidence>
<accession>A0A392MWM7</accession>
<organism evidence="1 2">
    <name type="scientific">Trifolium medium</name>
    <dbReference type="NCBI Taxonomy" id="97028"/>
    <lineage>
        <taxon>Eukaryota</taxon>
        <taxon>Viridiplantae</taxon>
        <taxon>Streptophyta</taxon>
        <taxon>Embryophyta</taxon>
        <taxon>Tracheophyta</taxon>
        <taxon>Spermatophyta</taxon>
        <taxon>Magnoliopsida</taxon>
        <taxon>eudicotyledons</taxon>
        <taxon>Gunneridae</taxon>
        <taxon>Pentapetalae</taxon>
        <taxon>rosids</taxon>
        <taxon>fabids</taxon>
        <taxon>Fabales</taxon>
        <taxon>Fabaceae</taxon>
        <taxon>Papilionoideae</taxon>
        <taxon>50 kb inversion clade</taxon>
        <taxon>NPAAA clade</taxon>
        <taxon>Hologalegina</taxon>
        <taxon>IRL clade</taxon>
        <taxon>Trifolieae</taxon>
        <taxon>Trifolium</taxon>
    </lineage>
</organism>
<comment type="caution">
    <text evidence="1">The sequence shown here is derived from an EMBL/GenBank/DDBJ whole genome shotgun (WGS) entry which is preliminary data.</text>
</comment>
<dbReference type="AlphaFoldDB" id="A0A392MWM7"/>
<proteinExistence type="predicted"/>
<name>A0A392MWM7_9FABA</name>
<reference evidence="1 2" key="1">
    <citation type="journal article" date="2018" name="Front. Plant Sci.">
        <title>Red Clover (Trifolium pratense) and Zigzag Clover (T. medium) - A Picture of Genomic Similarities and Differences.</title>
        <authorList>
            <person name="Dluhosova J."/>
            <person name="Istvanek J."/>
            <person name="Nedelnik J."/>
            <person name="Repkova J."/>
        </authorList>
    </citation>
    <scope>NUCLEOTIDE SEQUENCE [LARGE SCALE GENOMIC DNA]</scope>
    <source>
        <strain evidence="2">cv. 10/8</strain>
        <tissue evidence="1">Leaf</tissue>
    </source>
</reference>
<protein>
    <submittedName>
        <fullName evidence="1">P-loop containing nucleoside triphosphate hydrolases superfamily protein</fullName>
    </submittedName>
</protein>
<dbReference type="Proteomes" id="UP000265520">
    <property type="component" value="Unassembled WGS sequence"/>
</dbReference>
<dbReference type="PANTHER" id="PTHR31153:SF1">
    <property type="entry name" value="CALMODULIN CALCIUM-DEPENDENT NAD KINASE"/>
    <property type="match status" value="1"/>
</dbReference>
<evidence type="ECO:0000313" key="1">
    <source>
        <dbReference type="EMBL" id="MCH91946.1"/>
    </source>
</evidence>